<dbReference type="GO" id="GO:0009055">
    <property type="term" value="F:electron transfer activity"/>
    <property type="evidence" value="ECO:0007669"/>
    <property type="project" value="InterPro"/>
</dbReference>
<dbReference type="Pfam" id="PF13442">
    <property type="entry name" value="Cytochrome_CBB3"/>
    <property type="match status" value="1"/>
</dbReference>
<evidence type="ECO:0000313" key="6">
    <source>
        <dbReference type="EMBL" id="CAB4729046.1"/>
    </source>
</evidence>
<accession>A0A6J7BPF3</accession>
<dbReference type="EMBL" id="CAEZYF010000012">
    <property type="protein sequence ID" value="CAB4729046.1"/>
    <property type="molecule type" value="Genomic_DNA"/>
</dbReference>
<evidence type="ECO:0000313" key="10">
    <source>
        <dbReference type="EMBL" id="CAB4995364.1"/>
    </source>
</evidence>
<evidence type="ECO:0000313" key="9">
    <source>
        <dbReference type="EMBL" id="CAB4920827.1"/>
    </source>
</evidence>
<organism evidence="8">
    <name type="scientific">freshwater metagenome</name>
    <dbReference type="NCBI Taxonomy" id="449393"/>
    <lineage>
        <taxon>unclassified sequences</taxon>
        <taxon>metagenomes</taxon>
        <taxon>ecological metagenomes</taxon>
    </lineage>
</organism>
<dbReference type="EMBL" id="CAFBIY010000001">
    <property type="protein sequence ID" value="CAB4845869.1"/>
    <property type="molecule type" value="Genomic_DNA"/>
</dbReference>
<gene>
    <name evidence="6" type="ORF">UFOPK2656_01973</name>
    <name evidence="7" type="ORF">UFOPK3099_00507</name>
    <name evidence="8" type="ORF">UFOPK3267_00020</name>
    <name evidence="9" type="ORF">UFOPK3651_00841</name>
    <name evidence="10" type="ORF">UFOPK3931_01758</name>
    <name evidence="5" type="ORF">UFOPK4189_00984</name>
</gene>
<dbReference type="EMBL" id="CAFBOL010000046">
    <property type="protein sequence ID" value="CAB4995364.1"/>
    <property type="molecule type" value="Genomic_DNA"/>
</dbReference>
<evidence type="ECO:0000256" key="3">
    <source>
        <dbReference type="ARBA" id="ARBA00023004"/>
    </source>
</evidence>
<evidence type="ECO:0000256" key="1">
    <source>
        <dbReference type="ARBA" id="ARBA00022617"/>
    </source>
</evidence>
<dbReference type="GO" id="GO:0046872">
    <property type="term" value="F:metal ion binding"/>
    <property type="evidence" value="ECO:0007669"/>
    <property type="project" value="UniProtKB-KW"/>
</dbReference>
<evidence type="ECO:0000259" key="4">
    <source>
        <dbReference type="PROSITE" id="PS51007"/>
    </source>
</evidence>
<keyword evidence="2" id="KW-0479">Metal-binding</keyword>
<dbReference type="SUPFAM" id="SSF46626">
    <property type="entry name" value="Cytochrome c"/>
    <property type="match status" value="1"/>
</dbReference>
<sequence length="133" mass="13749">MGIYAASVPRSLRRSHSFLTRHATWLGPALIVFAGALTACGAQTANNGGAASNGGGSSYSSPGEEVYVLSCARCHGADRTGDYESPGLDATRIASLGDQPLQFTIAYGKGKMPGFGGLTTQQVTDLIAYLKGY</sequence>
<reference evidence="8" key="1">
    <citation type="submission" date="2020-05" db="EMBL/GenBank/DDBJ databases">
        <authorList>
            <person name="Chiriac C."/>
            <person name="Salcher M."/>
            <person name="Ghai R."/>
            <person name="Kavagutti S V."/>
        </authorList>
    </citation>
    <scope>NUCLEOTIDE SEQUENCE</scope>
</reference>
<evidence type="ECO:0000256" key="2">
    <source>
        <dbReference type="ARBA" id="ARBA00022723"/>
    </source>
</evidence>
<keyword evidence="3" id="KW-0408">Iron</keyword>
<evidence type="ECO:0000313" key="7">
    <source>
        <dbReference type="EMBL" id="CAB4807449.1"/>
    </source>
</evidence>
<dbReference type="GO" id="GO:0020037">
    <property type="term" value="F:heme binding"/>
    <property type="evidence" value="ECO:0007669"/>
    <property type="project" value="InterPro"/>
</dbReference>
<evidence type="ECO:0000313" key="8">
    <source>
        <dbReference type="EMBL" id="CAB4845869.1"/>
    </source>
</evidence>
<dbReference type="AlphaFoldDB" id="A0A6J7BPF3"/>
<name>A0A6J7BPF3_9ZZZZ</name>
<dbReference type="Gene3D" id="1.10.760.10">
    <property type="entry name" value="Cytochrome c-like domain"/>
    <property type="match status" value="1"/>
</dbReference>
<protein>
    <submittedName>
        <fullName evidence="8">Unannotated protein</fullName>
    </submittedName>
</protein>
<dbReference type="EMBL" id="CAFAAV010000025">
    <property type="protein sequence ID" value="CAB4807449.1"/>
    <property type="molecule type" value="Genomic_DNA"/>
</dbReference>
<dbReference type="InterPro" id="IPR036909">
    <property type="entry name" value="Cyt_c-like_dom_sf"/>
</dbReference>
<dbReference type="EMBL" id="CAFBMT010000004">
    <property type="protein sequence ID" value="CAB4920827.1"/>
    <property type="molecule type" value="Genomic_DNA"/>
</dbReference>
<keyword evidence="1" id="KW-0349">Heme</keyword>
<dbReference type="PROSITE" id="PS51007">
    <property type="entry name" value="CYTC"/>
    <property type="match status" value="1"/>
</dbReference>
<feature type="domain" description="Cytochrome c" evidence="4">
    <location>
        <begin position="58"/>
        <end position="133"/>
    </location>
</feature>
<proteinExistence type="predicted"/>
<evidence type="ECO:0000313" key="5">
    <source>
        <dbReference type="EMBL" id="CAB4363203.1"/>
    </source>
</evidence>
<dbReference type="EMBL" id="CAESGF010000004">
    <property type="protein sequence ID" value="CAB4363203.1"/>
    <property type="molecule type" value="Genomic_DNA"/>
</dbReference>
<dbReference type="InterPro" id="IPR009056">
    <property type="entry name" value="Cyt_c-like_dom"/>
</dbReference>